<gene>
    <name evidence="1" type="ORF">ENM99_05245</name>
</gene>
<name>A0A7C6EC04_DESAE</name>
<reference evidence="1" key="1">
    <citation type="journal article" date="2020" name="mSystems">
        <title>Genome- and Community-Level Interaction Insights into Carbon Utilization and Element Cycling Functions of Hydrothermarchaeota in Hydrothermal Sediment.</title>
        <authorList>
            <person name="Zhou Z."/>
            <person name="Liu Y."/>
            <person name="Xu W."/>
            <person name="Pan J."/>
            <person name="Luo Z.H."/>
            <person name="Li M."/>
        </authorList>
    </citation>
    <scope>NUCLEOTIDE SEQUENCE [LARGE SCALE GENOMIC DNA]</scope>
    <source>
        <strain evidence="1">SpSt-1135</strain>
    </source>
</reference>
<dbReference type="InterPro" id="IPR019613">
    <property type="entry name" value="DUF4198"/>
</dbReference>
<dbReference type="EMBL" id="DRZX01000253">
    <property type="protein sequence ID" value="HHS49235.1"/>
    <property type="molecule type" value="Genomic_DNA"/>
</dbReference>
<dbReference type="Proteomes" id="UP000886400">
    <property type="component" value="Unassembled WGS sequence"/>
</dbReference>
<comment type="caution">
    <text evidence="1">The sequence shown here is derived from an EMBL/GenBank/DDBJ whole genome shotgun (WGS) entry which is preliminary data.</text>
</comment>
<protein>
    <submittedName>
        <fullName evidence="1">DUF4198 domain-containing protein</fullName>
    </submittedName>
</protein>
<evidence type="ECO:0000313" key="1">
    <source>
        <dbReference type="EMBL" id="HHS49235.1"/>
    </source>
</evidence>
<dbReference type="Pfam" id="PF10670">
    <property type="entry name" value="DUF4198"/>
    <property type="match status" value="1"/>
</dbReference>
<sequence length="269" mass="30554">MLKSKVFVFVVLILFLLFPFSAFSHTLWINVTNFNPKFYPEYGSSTKIYFGWGHRYPVDDFISTASLNEISLIHPYGKKENITPNEGQFLATKINFKKPGSYIVSTVKKPGFYTMYIDNGKVRHKLGPKTGLKGVITSLYYEQYAKALINVGQEDLTNFDKPVGHKLEIIPLKNPYKLDGSGGHFLPVKVLYDGKPAKYCKIYATYMGFSTRDDFAYSTFTDSMGIAKIRLTHWGPWLIKANMELPASGDLKDKCNKLNYTATLTFEVP</sequence>
<proteinExistence type="predicted"/>
<accession>A0A7C6EC04</accession>
<organism evidence="1">
    <name type="scientific">Desulfurella acetivorans</name>
    <dbReference type="NCBI Taxonomy" id="33002"/>
    <lineage>
        <taxon>Bacteria</taxon>
        <taxon>Pseudomonadati</taxon>
        <taxon>Campylobacterota</taxon>
        <taxon>Desulfurellia</taxon>
        <taxon>Desulfurellales</taxon>
        <taxon>Desulfurellaceae</taxon>
        <taxon>Desulfurella</taxon>
    </lineage>
</organism>
<dbReference type="AlphaFoldDB" id="A0A7C6EC04"/>